<dbReference type="InterPro" id="IPR018683">
    <property type="entry name" value="DUF2169"/>
</dbReference>
<accession>A0ABQ6Y4D4</accession>
<evidence type="ECO:0000313" key="3">
    <source>
        <dbReference type="Proteomes" id="UP000771797"/>
    </source>
</evidence>
<dbReference type="EMBL" id="AQPF01000040">
    <property type="protein sequence ID" value="KAF0804032.1"/>
    <property type="molecule type" value="Genomic_DNA"/>
</dbReference>
<feature type="domain" description="DUF2169" evidence="1">
    <location>
        <begin position="164"/>
        <end position="416"/>
    </location>
</feature>
<evidence type="ECO:0000259" key="1">
    <source>
        <dbReference type="Pfam" id="PF09937"/>
    </source>
</evidence>
<sequence length="457" mass="51848">MMMEFRNLTPLDALCYGGLDPAGAEHRIIAMKVGYRLVPDDNEAGVFHARVVDDEPLPLCMEDRYYGEPGHSSAFEESDLAPYKPKCDVLLRGQAHAPGGKPSRSWRVRFKLSLPVAPAEIQTPPPRPLNPRMPLSEKQRDQWQLELRQAERTRLQAPTARVLMDKVLQVTGERYFKRRWGRWWLSRPARARTVPLRWEYAFGGRSEVANPGHAGDPSAPSHWLNEVCFSNPLGRGWIERRHRRLANKAGQPLTRLPAPRIENPQQPCRELVRGRHPDGEQDARAMADLAAEYGATPAGFGIVGRAWAPRLAHAGTYDDDWLQQRWPGLPENFDFAYWNGAPVDQQIEYPLPGTRIELWHLTDPSQTPRGYLRTELPQHKPFVLLRMENGAMVPMPLLTDTLIVDTDTMELHVTHRISIPQGTPVRAIEARFETDPEAPLVKVDQTRLEVEETTDGG</sequence>
<keyword evidence="3" id="KW-1185">Reference proteome</keyword>
<evidence type="ECO:0000313" key="2">
    <source>
        <dbReference type="EMBL" id="KAF0804032.1"/>
    </source>
</evidence>
<comment type="caution">
    <text evidence="2">The sequence shown here is derived from an EMBL/GenBank/DDBJ whole genome shotgun (WGS) entry which is preliminary data.</text>
</comment>
<gene>
    <name evidence="2" type="ORF">A6D6_03423</name>
</gene>
<protein>
    <recommendedName>
        <fullName evidence="1">DUF2169 domain-containing protein</fullName>
    </recommendedName>
</protein>
<reference evidence="2 3" key="1">
    <citation type="submission" date="2012-09" db="EMBL/GenBank/DDBJ databases">
        <title>Genome Sequence of alkane-degrading Bacterium Alcanivorax sp. 6-D-6.</title>
        <authorList>
            <person name="Lai Q."/>
            <person name="Shao Z."/>
        </authorList>
    </citation>
    <scope>NUCLEOTIDE SEQUENCE [LARGE SCALE GENOMIC DNA]</scope>
    <source>
        <strain evidence="2 3">6-D-6</strain>
    </source>
</reference>
<organism evidence="2 3">
    <name type="scientific">Alcanivorax xiamenensis</name>
    <dbReference type="NCBI Taxonomy" id="1177156"/>
    <lineage>
        <taxon>Bacteria</taxon>
        <taxon>Pseudomonadati</taxon>
        <taxon>Pseudomonadota</taxon>
        <taxon>Gammaproteobacteria</taxon>
        <taxon>Oceanospirillales</taxon>
        <taxon>Alcanivoracaceae</taxon>
        <taxon>Alcanivorax</taxon>
    </lineage>
</organism>
<dbReference type="Proteomes" id="UP000771797">
    <property type="component" value="Unassembled WGS sequence"/>
</dbReference>
<dbReference type="Pfam" id="PF09937">
    <property type="entry name" value="DUF2169"/>
    <property type="match status" value="2"/>
</dbReference>
<proteinExistence type="predicted"/>
<feature type="domain" description="DUF2169" evidence="1">
    <location>
        <begin position="23"/>
        <end position="112"/>
    </location>
</feature>
<name>A0ABQ6Y4D4_9GAMM</name>